<evidence type="ECO:0000313" key="1">
    <source>
        <dbReference type="EMBL" id="QAR30701.1"/>
    </source>
</evidence>
<dbReference type="SUPFAM" id="SSF53098">
    <property type="entry name" value="Ribonuclease H-like"/>
    <property type="match status" value="1"/>
</dbReference>
<dbReference type="InterPro" id="IPR009057">
    <property type="entry name" value="Homeodomain-like_sf"/>
</dbReference>
<name>A0A410JRJ6_ORNRH</name>
<organism evidence="1 2">
    <name type="scientific">Ornithobacterium rhinotracheale</name>
    <dbReference type="NCBI Taxonomy" id="28251"/>
    <lineage>
        <taxon>Bacteria</taxon>
        <taxon>Pseudomonadati</taxon>
        <taxon>Bacteroidota</taxon>
        <taxon>Flavobacteriia</taxon>
        <taxon>Flavobacteriales</taxon>
        <taxon>Weeksellaceae</taxon>
        <taxon>Ornithobacterium</taxon>
    </lineage>
</organism>
<dbReference type="Gene3D" id="3.30.420.10">
    <property type="entry name" value="Ribonuclease H-like superfamily/Ribonuclease H"/>
    <property type="match status" value="1"/>
</dbReference>
<dbReference type="EMBL" id="CP035107">
    <property type="protein sequence ID" value="QAR30701.1"/>
    <property type="molecule type" value="Genomic_DNA"/>
</dbReference>
<accession>A0A410JRJ6</accession>
<dbReference type="InterPro" id="IPR036397">
    <property type="entry name" value="RNaseH_sf"/>
</dbReference>
<dbReference type="RefSeq" id="WP_128501179.1">
    <property type="nucleotide sequence ID" value="NZ_CP035107.1"/>
</dbReference>
<evidence type="ECO:0008006" key="3">
    <source>
        <dbReference type="Google" id="ProtNLM"/>
    </source>
</evidence>
<dbReference type="Proteomes" id="UP000287701">
    <property type="component" value="Chromosome"/>
</dbReference>
<reference evidence="1 2" key="1">
    <citation type="submission" date="2019-01" db="EMBL/GenBank/DDBJ databases">
        <title>Whole Genome of Ornithobacterium rhinotracheale FARPER-174b.</title>
        <authorList>
            <person name="Tataje-Lavanda L.A."/>
            <person name="Montalvan A."/>
            <person name="Montesinos R."/>
            <person name="Zimic M."/>
            <person name="Fernandez-Sanchez M."/>
            <person name="Fernandez-Diaz M."/>
        </authorList>
    </citation>
    <scope>NUCLEOTIDE SEQUENCE [LARGE SCALE GENOMIC DNA]</scope>
    <source>
        <strain evidence="1 2">FARPER-174b</strain>
    </source>
</reference>
<dbReference type="GO" id="GO:0003676">
    <property type="term" value="F:nucleic acid binding"/>
    <property type="evidence" value="ECO:0007669"/>
    <property type="project" value="InterPro"/>
</dbReference>
<dbReference type="Gene3D" id="1.10.10.10">
    <property type="entry name" value="Winged helix-like DNA-binding domain superfamily/Winged helix DNA-binding domain"/>
    <property type="match status" value="1"/>
</dbReference>
<gene>
    <name evidence="1" type="ORF">EQP59_04770</name>
</gene>
<dbReference type="InterPro" id="IPR036388">
    <property type="entry name" value="WH-like_DNA-bd_sf"/>
</dbReference>
<evidence type="ECO:0000313" key="2">
    <source>
        <dbReference type="Proteomes" id="UP000287701"/>
    </source>
</evidence>
<dbReference type="AlphaFoldDB" id="A0A410JRJ6"/>
<dbReference type="OrthoDB" id="853599at2"/>
<protein>
    <recommendedName>
        <fullName evidence="3">Transposase</fullName>
    </recommendedName>
</protein>
<dbReference type="InterPro" id="IPR012337">
    <property type="entry name" value="RNaseH-like_sf"/>
</dbReference>
<sequence length="121" mass="13958">MEDKTNYVKRTQKDYSLSFKHQVIFEVESGQKSTTSVQRKYGIQAKSTVVSWLRKFGTFDWENQSRSKMPKSAEAKIKDLLAKNKIQCSMTESYAPYANAVAERVNGILKQEFKIDCYGKI</sequence>
<dbReference type="SUPFAM" id="SSF46689">
    <property type="entry name" value="Homeodomain-like"/>
    <property type="match status" value="1"/>
</dbReference>
<proteinExistence type="predicted"/>